<sequence length="295" mass="31549">MSAGGCGGGACQCRETAAPVPASTPVAVEAAATEAAAIETACAAINGVALHLPGERPDEYSLRELAWAELLRQEAVARRLLPPSDARLAPRLGIGEQAVIQQMLDDEIEVPAASEDECRRYYTARSAHFAIGRRVHACHILFAVTDGINVAALAARAEQALLELRHRDAAPTRFAELAQTLSNCPSGADGGDLGWIGPDDCADELTAELFHNTERLDALGLHPRLVHSRYGFHIVEVLARDAGRQQSFEEVSQRIAVQLAQQSRAKALHQYMQLLAGRAEVSGLVLEGADSPLVQ</sequence>
<protein>
    <recommendedName>
        <fullName evidence="3">peptidylprolyl isomerase</fullName>
        <ecNumber evidence="3">5.2.1.8</ecNumber>
    </recommendedName>
</protein>
<gene>
    <name evidence="8" type="ORF">FB547_105197</name>
</gene>
<dbReference type="GO" id="GO:0003755">
    <property type="term" value="F:peptidyl-prolyl cis-trans isomerase activity"/>
    <property type="evidence" value="ECO:0007669"/>
    <property type="project" value="UniProtKB-KW"/>
</dbReference>
<evidence type="ECO:0000313" key="8">
    <source>
        <dbReference type="EMBL" id="TWD85685.1"/>
    </source>
</evidence>
<dbReference type="Gene3D" id="3.10.50.40">
    <property type="match status" value="1"/>
</dbReference>
<name>A0A561C3B7_9BURK</name>
<dbReference type="PANTHER" id="PTHR47245">
    <property type="entry name" value="PEPTIDYLPROLYL ISOMERASE"/>
    <property type="match status" value="1"/>
</dbReference>
<accession>A0A561C3B7</accession>
<proteinExistence type="inferred from homology"/>
<dbReference type="InterPro" id="IPR046357">
    <property type="entry name" value="PPIase_dom_sf"/>
</dbReference>
<keyword evidence="4 6" id="KW-0697">Rotamase</keyword>
<comment type="caution">
    <text evidence="8">The sequence shown here is derived from an EMBL/GenBank/DDBJ whole genome shotgun (WGS) entry which is preliminary data.</text>
</comment>
<dbReference type="InterPro" id="IPR023058">
    <property type="entry name" value="PPIase_PpiC_CS"/>
</dbReference>
<evidence type="ECO:0000256" key="3">
    <source>
        <dbReference type="ARBA" id="ARBA00013194"/>
    </source>
</evidence>
<comment type="catalytic activity">
    <reaction evidence="1">
        <text>[protein]-peptidylproline (omega=180) = [protein]-peptidylproline (omega=0)</text>
        <dbReference type="Rhea" id="RHEA:16237"/>
        <dbReference type="Rhea" id="RHEA-COMP:10747"/>
        <dbReference type="Rhea" id="RHEA-COMP:10748"/>
        <dbReference type="ChEBI" id="CHEBI:83833"/>
        <dbReference type="ChEBI" id="CHEBI:83834"/>
        <dbReference type="EC" id="5.2.1.8"/>
    </reaction>
</comment>
<evidence type="ECO:0000256" key="2">
    <source>
        <dbReference type="ARBA" id="ARBA00007656"/>
    </source>
</evidence>
<dbReference type="PANTHER" id="PTHR47245:SF2">
    <property type="entry name" value="PEPTIDYL-PROLYL CIS-TRANS ISOMERASE HP_0175-RELATED"/>
    <property type="match status" value="1"/>
</dbReference>
<dbReference type="EC" id="5.2.1.8" evidence="3"/>
<keyword evidence="5 6" id="KW-0413">Isomerase</keyword>
<dbReference type="Pfam" id="PF13616">
    <property type="entry name" value="Rotamase_3"/>
    <property type="match status" value="1"/>
</dbReference>
<dbReference type="Proteomes" id="UP000319722">
    <property type="component" value="Unassembled WGS sequence"/>
</dbReference>
<evidence type="ECO:0000256" key="5">
    <source>
        <dbReference type="ARBA" id="ARBA00023235"/>
    </source>
</evidence>
<comment type="similarity">
    <text evidence="2">Belongs to the PpiC/parvulin rotamase family.</text>
</comment>
<evidence type="ECO:0000256" key="4">
    <source>
        <dbReference type="ARBA" id="ARBA00023110"/>
    </source>
</evidence>
<feature type="domain" description="PpiC" evidence="7">
    <location>
        <begin position="132"/>
        <end position="239"/>
    </location>
</feature>
<dbReference type="InterPro" id="IPR050245">
    <property type="entry name" value="PrsA_foldase"/>
</dbReference>
<dbReference type="SUPFAM" id="SSF54534">
    <property type="entry name" value="FKBP-like"/>
    <property type="match status" value="1"/>
</dbReference>
<evidence type="ECO:0000259" key="7">
    <source>
        <dbReference type="PROSITE" id="PS50198"/>
    </source>
</evidence>
<dbReference type="RefSeq" id="WP_261380315.1">
    <property type="nucleotide sequence ID" value="NZ_VIVL01000005.1"/>
</dbReference>
<dbReference type="EMBL" id="VIVL01000005">
    <property type="protein sequence ID" value="TWD85685.1"/>
    <property type="molecule type" value="Genomic_DNA"/>
</dbReference>
<organism evidence="8 9">
    <name type="scientific">Variovorax beijingensis</name>
    <dbReference type="NCBI Taxonomy" id="2496117"/>
    <lineage>
        <taxon>Bacteria</taxon>
        <taxon>Pseudomonadati</taxon>
        <taxon>Pseudomonadota</taxon>
        <taxon>Betaproteobacteria</taxon>
        <taxon>Burkholderiales</taxon>
        <taxon>Comamonadaceae</taxon>
        <taxon>Variovorax</taxon>
    </lineage>
</organism>
<dbReference type="AlphaFoldDB" id="A0A561C3B7"/>
<dbReference type="InterPro" id="IPR000297">
    <property type="entry name" value="PPIase_PpiC"/>
</dbReference>
<evidence type="ECO:0000313" key="9">
    <source>
        <dbReference type="Proteomes" id="UP000319722"/>
    </source>
</evidence>
<evidence type="ECO:0000256" key="1">
    <source>
        <dbReference type="ARBA" id="ARBA00000971"/>
    </source>
</evidence>
<evidence type="ECO:0000256" key="6">
    <source>
        <dbReference type="PROSITE-ProRule" id="PRU00278"/>
    </source>
</evidence>
<dbReference type="PROSITE" id="PS50198">
    <property type="entry name" value="PPIC_PPIASE_2"/>
    <property type="match status" value="1"/>
</dbReference>
<reference evidence="8 9" key="1">
    <citation type="submission" date="2019-06" db="EMBL/GenBank/DDBJ databases">
        <title>Sorghum-associated microbial communities from plants grown in Nebraska, USA.</title>
        <authorList>
            <person name="Schachtman D."/>
        </authorList>
    </citation>
    <scope>NUCLEOTIDE SEQUENCE [LARGE SCALE GENOMIC DNA]</scope>
    <source>
        <strain evidence="8 9">T529</strain>
    </source>
</reference>
<dbReference type="PROSITE" id="PS01096">
    <property type="entry name" value="PPIC_PPIASE_1"/>
    <property type="match status" value="1"/>
</dbReference>